<keyword evidence="3" id="KW-0812">Transmembrane</keyword>
<feature type="transmembrane region" description="Helical" evidence="3">
    <location>
        <begin position="175"/>
        <end position="196"/>
    </location>
</feature>
<organism evidence="5 6">
    <name type="scientific">Pseudohalioglobus sediminis</name>
    <dbReference type="NCBI Taxonomy" id="2606449"/>
    <lineage>
        <taxon>Bacteria</taxon>
        <taxon>Pseudomonadati</taxon>
        <taxon>Pseudomonadota</taxon>
        <taxon>Gammaproteobacteria</taxon>
        <taxon>Cellvibrionales</taxon>
        <taxon>Halieaceae</taxon>
        <taxon>Pseudohalioglobus</taxon>
    </lineage>
</organism>
<evidence type="ECO:0000259" key="4">
    <source>
        <dbReference type="PROSITE" id="PS51724"/>
    </source>
</evidence>
<feature type="compositionally biased region" description="Basic and acidic residues" evidence="2">
    <location>
        <begin position="1"/>
        <end position="10"/>
    </location>
</feature>
<feature type="compositionally biased region" description="Acidic residues" evidence="2">
    <location>
        <begin position="33"/>
        <end position="93"/>
    </location>
</feature>
<evidence type="ECO:0000313" key="5">
    <source>
        <dbReference type="EMBL" id="KAA1190475.1"/>
    </source>
</evidence>
<reference evidence="5 6" key="1">
    <citation type="submission" date="2019-09" db="EMBL/GenBank/DDBJ databases">
        <authorList>
            <person name="Chen X.-Y."/>
        </authorList>
    </citation>
    <scope>NUCLEOTIDE SEQUENCE [LARGE SCALE GENOMIC DNA]</scope>
    <source>
        <strain evidence="5 6">NY5</strain>
    </source>
</reference>
<dbReference type="InterPro" id="IPR007730">
    <property type="entry name" value="SPOR-like_dom"/>
</dbReference>
<feature type="compositionally biased region" description="Acidic residues" evidence="2">
    <location>
        <begin position="154"/>
        <end position="166"/>
    </location>
</feature>
<dbReference type="Gene3D" id="3.30.70.1070">
    <property type="entry name" value="Sporulation related repeat"/>
    <property type="match status" value="1"/>
</dbReference>
<dbReference type="InterPro" id="IPR036680">
    <property type="entry name" value="SPOR-like_sf"/>
</dbReference>
<dbReference type="RefSeq" id="WP_149611631.1">
    <property type="nucleotide sequence ID" value="NZ_VTUX01000005.1"/>
</dbReference>
<evidence type="ECO:0000256" key="1">
    <source>
        <dbReference type="SAM" id="Coils"/>
    </source>
</evidence>
<protein>
    <submittedName>
        <fullName evidence="5">SPOR domain-containing protein</fullName>
    </submittedName>
</protein>
<dbReference type="Proteomes" id="UP000323708">
    <property type="component" value="Unassembled WGS sequence"/>
</dbReference>
<dbReference type="PROSITE" id="PS51724">
    <property type="entry name" value="SPOR"/>
    <property type="match status" value="1"/>
</dbReference>
<dbReference type="Pfam" id="PF05036">
    <property type="entry name" value="SPOR"/>
    <property type="match status" value="1"/>
</dbReference>
<evidence type="ECO:0000256" key="3">
    <source>
        <dbReference type="SAM" id="Phobius"/>
    </source>
</evidence>
<feature type="region of interest" description="Disordered" evidence="2">
    <location>
        <begin position="1"/>
        <end position="166"/>
    </location>
</feature>
<keyword evidence="1" id="KW-0175">Coiled coil</keyword>
<feature type="coiled-coil region" evidence="1">
    <location>
        <begin position="229"/>
        <end position="263"/>
    </location>
</feature>
<keyword evidence="3" id="KW-1133">Transmembrane helix</keyword>
<name>A0A5B0WVT4_9GAMM</name>
<dbReference type="AlphaFoldDB" id="A0A5B0WVT4"/>
<dbReference type="EMBL" id="VTUX01000005">
    <property type="protein sequence ID" value="KAA1190475.1"/>
    <property type="molecule type" value="Genomic_DNA"/>
</dbReference>
<accession>A0A5B0WVT4</accession>
<dbReference type="SUPFAM" id="SSF110997">
    <property type="entry name" value="Sporulation related repeat"/>
    <property type="match status" value="1"/>
</dbReference>
<evidence type="ECO:0000313" key="6">
    <source>
        <dbReference type="Proteomes" id="UP000323708"/>
    </source>
</evidence>
<comment type="caution">
    <text evidence="5">The sequence shown here is derived from an EMBL/GenBank/DDBJ whole genome shotgun (WGS) entry which is preliminary data.</text>
</comment>
<keyword evidence="6" id="KW-1185">Reference proteome</keyword>
<feature type="region of interest" description="Disordered" evidence="2">
    <location>
        <begin position="275"/>
        <end position="312"/>
    </location>
</feature>
<keyword evidence="3" id="KW-0472">Membrane</keyword>
<dbReference type="GO" id="GO:0042834">
    <property type="term" value="F:peptidoglycan binding"/>
    <property type="evidence" value="ECO:0007669"/>
    <property type="project" value="InterPro"/>
</dbReference>
<feature type="compositionally biased region" description="Low complexity" evidence="2">
    <location>
        <begin position="287"/>
        <end position="312"/>
    </location>
</feature>
<gene>
    <name evidence="5" type="ORF">F0M18_11715</name>
</gene>
<evidence type="ECO:0000256" key="2">
    <source>
        <dbReference type="SAM" id="MobiDB-lite"/>
    </source>
</evidence>
<sequence length="397" mass="43735">MKDRDDDKPGKGTGHAADDDDLAGRRRESLFTDFDDEEEFEESDRDSDFDAMYTEIEEEEEADLDITDDTDDEWGPVDDDLDDESDDDYEDSSPWDPDAATQAKAGRRDDEPDLWDTDLNPRGSFDDDPPEENPEPVPLPPVSRRSTLDRAEPWEDVEEEEEYEEEEERELNISLGMIVVAVFALILLGAGGYGIVEERANLQEEIRRLQADLATSAPPAEVKETLYAAAAANERNARLQEQVQELGRENRSLQAIISGLESQLTAQQVALEKQVEKAAPAPEPAPKKAAPAPQPVAEKPAPRASVAPAPVAKTTETAASGWFVNFSSYSQRGAADTWAGKLKPQQGRVVVAAAQSNGKNVYRVRVINLPDKAAAETVAAQLQRDFKTGKLWVGRAD</sequence>
<feature type="domain" description="SPOR" evidence="4">
    <location>
        <begin position="316"/>
        <end position="395"/>
    </location>
</feature>
<proteinExistence type="predicted"/>